<evidence type="ECO:0000256" key="5">
    <source>
        <dbReference type="ARBA" id="ARBA00023136"/>
    </source>
</evidence>
<accession>A0ABR9G7S3</accession>
<evidence type="ECO:0000256" key="3">
    <source>
        <dbReference type="ARBA" id="ARBA00022692"/>
    </source>
</evidence>
<dbReference type="Proteomes" id="UP000651010">
    <property type="component" value="Unassembled WGS sequence"/>
</dbReference>
<feature type="transmembrane region" description="Helical" evidence="6">
    <location>
        <begin position="122"/>
        <end position="143"/>
    </location>
</feature>
<dbReference type="InterPro" id="IPR004840">
    <property type="entry name" value="Amino_acid_permease_CS"/>
</dbReference>
<name>A0ABR9G7S3_9GAMM</name>
<feature type="transmembrane region" description="Helical" evidence="6">
    <location>
        <begin position="80"/>
        <end position="102"/>
    </location>
</feature>
<feature type="transmembrane region" description="Helical" evidence="6">
    <location>
        <begin position="332"/>
        <end position="348"/>
    </location>
</feature>
<feature type="transmembrane region" description="Helical" evidence="6">
    <location>
        <begin position="420"/>
        <end position="439"/>
    </location>
</feature>
<feature type="transmembrane region" description="Helical" evidence="6">
    <location>
        <begin position="237"/>
        <end position="256"/>
    </location>
</feature>
<feature type="transmembrane region" description="Helical" evidence="6">
    <location>
        <begin position="392"/>
        <end position="414"/>
    </location>
</feature>
<dbReference type="PANTHER" id="PTHR43495">
    <property type="entry name" value="GABA PERMEASE"/>
    <property type="match status" value="1"/>
</dbReference>
<evidence type="ECO:0000313" key="9">
    <source>
        <dbReference type="Proteomes" id="UP000651010"/>
    </source>
</evidence>
<dbReference type="InterPro" id="IPR004841">
    <property type="entry name" value="AA-permease/SLC12A_dom"/>
</dbReference>
<comment type="caution">
    <text evidence="8">The sequence shown here is derived from an EMBL/GenBank/DDBJ whole genome shotgun (WGS) entry which is preliminary data.</text>
</comment>
<evidence type="ECO:0000313" key="8">
    <source>
        <dbReference type="EMBL" id="MBE1160077.1"/>
    </source>
</evidence>
<dbReference type="PANTHER" id="PTHR43495:SF7">
    <property type="entry name" value="TRANSPORT PROTEIN YIFK-RELATED"/>
    <property type="match status" value="1"/>
</dbReference>
<keyword evidence="4 6" id="KW-1133">Transmembrane helix</keyword>
<dbReference type="PIRSF" id="PIRSF006060">
    <property type="entry name" value="AA_transporter"/>
    <property type="match status" value="1"/>
</dbReference>
<keyword evidence="5 6" id="KW-0472">Membrane</keyword>
<evidence type="ECO:0000256" key="4">
    <source>
        <dbReference type="ARBA" id="ARBA00022989"/>
    </source>
</evidence>
<sequence length="454" mass="49534">MTQHLQRGLNSRLITFMALGMAIGAGLFLGSADSIDKAGPSVIFAYMFGGAMIFIIMRALGEMAVHDPVAGSFSSYAHRYLGPFAGYLTGWNYWLLMVGVGIAESTAVGIYMKQWFPHLPQWIWVFGSVLSIGALNLLAVRVYGEMEFWFTMIKVVTVVLMILVGAGMIWFGWGNGGQAVGLSNLWSHGGWFPHGWEGMVLALPIVVFAFGGIETIGMAAGEAADPARNIPRAVNSVLWRILIFYVGALFVIMAIYPWNQLGTQGSPFVNTFAKLGIREAAGVINFVLITAALSGFNSTTFSGSRMLYSLSHKGQAPALLGKVSEQGVPTRSVLACMACLILGVLLNYRVPDNIFAMIMSILSFNTVWTWMMVLIAHFSFRRRFGATAFPLRIWPLSSLVCMAFLLFVLVMLGYDPKTRMALYVGVAWVALLSVAYVVFGVGRRMSVAETDANA</sequence>
<feature type="transmembrane region" description="Helical" evidence="6">
    <location>
        <begin position="12"/>
        <end position="32"/>
    </location>
</feature>
<dbReference type="PROSITE" id="PS00218">
    <property type="entry name" value="AMINO_ACID_PERMEASE_1"/>
    <property type="match status" value="1"/>
</dbReference>
<feature type="transmembrane region" description="Helical" evidence="6">
    <location>
        <begin position="354"/>
        <end position="380"/>
    </location>
</feature>
<reference evidence="8 9" key="1">
    <citation type="submission" date="2020-09" db="EMBL/GenBank/DDBJ databases">
        <title>Dyella sp. 7MK23 isolated from forest soil.</title>
        <authorList>
            <person name="Fu J."/>
        </authorList>
    </citation>
    <scope>NUCLEOTIDE SEQUENCE [LARGE SCALE GENOMIC DNA]</scope>
    <source>
        <strain evidence="8 9">7MK23</strain>
    </source>
</reference>
<feature type="transmembrane region" description="Helical" evidence="6">
    <location>
        <begin position="155"/>
        <end position="174"/>
    </location>
</feature>
<evidence type="ECO:0000256" key="2">
    <source>
        <dbReference type="ARBA" id="ARBA00022448"/>
    </source>
</evidence>
<gene>
    <name evidence="8" type="ORF">IGX34_06735</name>
</gene>
<dbReference type="RefSeq" id="WP_192554914.1">
    <property type="nucleotide sequence ID" value="NZ_JACZZA010000002.1"/>
</dbReference>
<evidence type="ECO:0000256" key="6">
    <source>
        <dbReference type="SAM" id="Phobius"/>
    </source>
</evidence>
<feature type="domain" description="Amino acid permease/ SLC12A" evidence="7">
    <location>
        <begin position="14"/>
        <end position="438"/>
    </location>
</feature>
<feature type="transmembrane region" description="Helical" evidence="6">
    <location>
        <begin position="38"/>
        <end position="60"/>
    </location>
</feature>
<dbReference type="Gene3D" id="1.20.1740.10">
    <property type="entry name" value="Amino acid/polyamine transporter I"/>
    <property type="match status" value="1"/>
</dbReference>
<keyword evidence="3 6" id="KW-0812">Transmembrane</keyword>
<keyword evidence="2" id="KW-0813">Transport</keyword>
<feature type="transmembrane region" description="Helical" evidence="6">
    <location>
        <begin position="276"/>
        <end position="296"/>
    </location>
</feature>
<evidence type="ECO:0000256" key="1">
    <source>
        <dbReference type="ARBA" id="ARBA00004141"/>
    </source>
</evidence>
<organism evidence="8 9">
    <name type="scientific">Dyella acidiphila</name>
    <dbReference type="NCBI Taxonomy" id="2775866"/>
    <lineage>
        <taxon>Bacteria</taxon>
        <taxon>Pseudomonadati</taxon>
        <taxon>Pseudomonadota</taxon>
        <taxon>Gammaproteobacteria</taxon>
        <taxon>Lysobacterales</taxon>
        <taxon>Rhodanobacteraceae</taxon>
        <taxon>Dyella</taxon>
    </lineage>
</organism>
<proteinExistence type="predicted"/>
<dbReference type="Pfam" id="PF00324">
    <property type="entry name" value="AA_permease"/>
    <property type="match status" value="1"/>
</dbReference>
<keyword evidence="9" id="KW-1185">Reference proteome</keyword>
<feature type="transmembrane region" description="Helical" evidence="6">
    <location>
        <begin position="194"/>
        <end position="216"/>
    </location>
</feature>
<dbReference type="EMBL" id="JACZZA010000002">
    <property type="protein sequence ID" value="MBE1160077.1"/>
    <property type="molecule type" value="Genomic_DNA"/>
</dbReference>
<comment type="subcellular location">
    <subcellularLocation>
        <location evidence="1">Membrane</location>
        <topology evidence="1">Multi-pass membrane protein</topology>
    </subcellularLocation>
</comment>
<evidence type="ECO:0000259" key="7">
    <source>
        <dbReference type="Pfam" id="PF00324"/>
    </source>
</evidence>
<protein>
    <submittedName>
        <fullName evidence="8">Amino acid permease</fullName>
    </submittedName>
</protein>